<gene>
    <name evidence="2" type="ORF">GCM10008023_06070</name>
</gene>
<keyword evidence="3" id="KW-1185">Reference proteome</keyword>
<dbReference type="EMBL" id="BNAQ01000001">
    <property type="protein sequence ID" value="GHH09416.1"/>
    <property type="molecule type" value="Genomic_DNA"/>
</dbReference>
<dbReference type="RefSeq" id="WP_189675041.1">
    <property type="nucleotide sequence ID" value="NZ_BNAQ01000001.1"/>
</dbReference>
<reference evidence="3" key="1">
    <citation type="journal article" date="2019" name="Int. J. Syst. Evol. Microbiol.">
        <title>The Global Catalogue of Microorganisms (GCM) 10K type strain sequencing project: providing services to taxonomists for standard genome sequencing and annotation.</title>
        <authorList>
            <consortium name="The Broad Institute Genomics Platform"/>
            <consortium name="The Broad Institute Genome Sequencing Center for Infectious Disease"/>
            <person name="Wu L."/>
            <person name="Ma J."/>
        </authorList>
    </citation>
    <scope>NUCLEOTIDE SEQUENCE [LARGE SCALE GENOMIC DNA]</scope>
    <source>
        <strain evidence="3">CGMCC 1.8957</strain>
    </source>
</reference>
<evidence type="ECO:0000313" key="2">
    <source>
        <dbReference type="EMBL" id="GHH09416.1"/>
    </source>
</evidence>
<protein>
    <recommendedName>
        <fullName evidence="4">Septum formation initiator</fullName>
    </recommendedName>
</protein>
<sequence>MASTPPSPPRPWWHDFAPAITIAAMLAGGAFFYGGVTQRLTEVESQAHDLRIRVDQQDKDKEATIEKLSAIDGRTIRIETTLALLKPDKDKAP</sequence>
<proteinExistence type="predicted"/>
<comment type="caution">
    <text evidence="2">The sequence shown here is derived from an EMBL/GenBank/DDBJ whole genome shotgun (WGS) entry which is preliminary data.</text>
</comment>
<feature type="transmembrane region" description="Helical" evidence="1">
    <location>
        <begin position="16"/>
        <end position="36"/>
    </location>
</feature>
<keyword evidence="1" id="KW-0472">Membrane</keyword>
<evidence type="ECO:0000313" key="3">
    <source>
        <dbReference type="Proteomes" id="UP000652430"/>
    </source>
</evidence>
<keyword evidence="1" id="KW-1133">Transmembrane helix</keyword>
<evidence type="ECO:0008006" key="4">
    <source>
        <dbReference type="Google" id="ProtNLM"/>
    </source>
</evidence>
<name>A0ABQ3LA44_9SPHN</name>
<organism evidence="2 3">
    <name type="scientific">Sphingomonas glacialis</name>
    <dbReference type="NCBI Taxonomy" id="658225"/>
    <lineage>
        <taxon>Bacteria</taxon>
        <taxon>Pseudomonadati</taxon>
        <taxon>Pseudomonadota</taxon>
        <taxon>Alphaproteobacteria</taxon>
        <taxon>Sphingomonadales</taxon>
        <taxon>Sphingomonadaceae</taxon>
        <taxon>Sphingomonas</taxon>
    </lineage>
</organism>
<accession>A0ABQ3LA44</accession>
<evidence type="ECO:0000256" key="1">
    <source>
        <dbReference type="SAM" id="Phobius"/>
    </source>
</evidence>
<keyword evidence="1" id="KW-0812">Transmembrane</keyword>
<dbReference type="Proteomes" id="UP000652430">
    <property type="component" value="Unassembled WGS sequence"/>
</dbReference>